<accession>A0AAE1PN81</accession>
<protein>
    <submittedName>
        <fullName evidence="1">Uncharacterized protein</fullName>
    </submittedName>
</protein>
<dbReference type="PANTHER" id="PTHR33395">
    <property type="entry name" value="TRANSCRIPTASE, PUTATIVE-RELATED-RELATED"/>
    <property type="match status" value="1"/>
</dbReference>
<organism evidence="1 2">
    <name type="scientific">Petrolisthes manimaculis</name>
    <dbReference type="NCBI Taxonomy" id="1843537"/>
    <lineage>
        <taxon>Eukaryota</taxon>
        <taxon>Metazoa</taxon>
        <taxon>Ecdysozoa</taxon>
        <taxon>Arthropoda</taxon>
        <taxon>Crustacea</taxon>
        <taxon>Multicrustacea</taxon>
        <taxon>Malacostraca</taxon>
        <taxon>Eumalacostraca</taxon>
        <taxon>Eucarida</taxon>
        <taxon>Decapoda</taxon>
        <taxon>Pleocyemata</taxon>
        <taxon>Anomura</taxon>
        <taxon>Galatheoidea</taxon>
        <taxon>Porcellanidae</taxon>
        <taxon>Petrolisthes</taxon>
    </lineage>
</organism>
<sequence length="431" mass="49270">MYRTDRKNRSHGGVASYVRNDLAIEAELLLSYSNGVVEINMLHLKEVKLILVNIYRPPGSKTEKFKAALDSYFLEQIVLRPTKGQNKLDFVFTNSQELIHSYEINQTALSDHKLNTLQIFTKARGSTHCTVGTIQQEGLQALHFHHESIKWDNLNAELKDIDWPKVMECGEIDHMLEKFLKSLIRKCWEHIPNRKIPGTRKRSHIPQDRKNLMRKRASLRNKLAVTCDKNGQCTLAARIEGIEKKIIQSHKAERQKEEEKAINMIKENPRYFFQYAKRYLRTREQIGPLLTEEGIQKEPQVFNSPDKRKMVINPQAFFQEIPEHDEPMDITVTVEDITKALKELRVNSALGPDGVPAVLLKNCSQALAAPLTVLWQKSLDIDVVPKSLKSALITPIHNGGDKNLPPSSTILATQLHIWHQLLALEVTVPTP</sequence>
<dbReference type="InterPro" id="IPR036691">
    <property type="entry name" value="Endo/exonu/phosph_ase_sf"/>
</dbReference>
<reference evidence="1" key="1">
    <citation type="submission" date="2023-11" db="EMBL/GenBank/DDBJ databases">
        <title>Genome assemblies of two species of porcelain crab, Petrolisthes cinctipes and Petrolisthes manimaculis (Anomura: Porcellanidae).</title>
        <authorList>
            <person name="Angst P."/>
        </authorList>
    </citation>
    <scope>NUCLEOTIDE SEQUENCE</scope>
    <source>
        <strain evidence="1">PB745_02</strain>
        <tissue evidence="1">Gill</tissue>
    </source>
</reference>
<dbReference type="GO" id="GO:0061343">
    <property type="term" value="P:cell adhesion involved in heart morphogenesis"/>
    <property type="evidence" value="ECO:0007669"/>
    <property type="project" value="TreeGrafter"/>
</dbReference>
<dbReference type="GO" id="GO:0031012">
    <property type="term" value="C:extracellular matrix"/>
    <property type="evidence" value="ECO:0007669"/>
    <property type="project" value="TreeGrafter"/>
</dbReference>
<evidence type="ECO:0000313" key="1">
    <source>
        <dbReference type="EMBL" id="KAK4311473.1"/>
    </source>
</evidence>
<dbReference type="AlphaFoldDB" id="A0AAE1PN81"/>
<name>A0AAE1PN81_9EUCA</name>
<proteinExistence type="predicted"/>
<dbReference type="GO" id="GO:0007508">
    <property type="term" value="P:larval heart development"/>
    <property type="evidence" value="ECO:0007669"/>
    <property type="project" value="TreeGrafter"/>
</dbReference>
<evidence type="ECO:0000313" key="2">
    <source>
        <dbReference type="Proteomes" id="UP001292094"/>
    </source>
</evidence>
<dbReference type="Proteomes" id="UP001292094">
    <property type="component" value="Unassembled WGS sequence"/>
</dbReference>
<dbReference type="PANTHER" id="PTHR33395:SF22">
    <property type="entry name" value="REVERSE TRANSCRIPTASE DOMAIN-CONTAINING PROTEIN"/>
    <property type="match status" value="1"/>
</dbReference>
<keyword evidence="2" id="KW-1185">Reference proteome</keyword>
<gene>
    <name evidence="1" type="ORF">Pmani_017024</name>
</gene>
<comment type="caution">
    <text evidence="1">The sequence shown here is derived from an EMBL/GenBank/DDBJ whole genome shotgun (WGS) entry which is preliminary data.</text>
</comment>
<dbReference type="Gene3D" id="3.60.10.10">
    <property type="entry name" value="Endonuclease/exonuclease/phosphatase"/>
    <property type="match status" value="1"/>
</dbReference>
<dbReference type="EMBL" id="JAWZYT010001507">
    <property type="protein sequence ID" value="KAK4311473.1"/>
    <property type="molecule type" value="Genomic_DNA"/>
</dbReference>